<dbReference type="Proteomes" id="UP000054736">
    <property type="component" value="Unassembled WGS sequence"/>
</dbReference>
<reference evidence="1 2" key="1">
    <citation type="submission" date="2015-11" db="EMBL/GenBank/DDBJ databases">
        <title>Genomic analysis of 38 Legionella species identifies large and diverse effector repertoires.</title>
        <authorList>
            <person name="Burstein D."/>
            <person name="Amaro F."/>
            <person name="Zusman T."/>
            <person name="Lifshitz Z."/>
            <person name="Cohen O."/>
            <person name="Gilbert J.A."/>
            <person name="Pupko T."/>
            <person name="Shuman H.A."/>
            <person name="Segal G."/>
        </authorList>
    </citation>
    <scope>NUCLEOTIDE SEQUENCE [LARGE SCALE GENOMIC DNA]</scope>
    <source>
        <strain evidence="1 2">ATCC 700990</strain>
    </source>
</reference>
<keyword evidence="2" id="KW-1185">Reference proteome</keyword>
<protein>
    <submittedName>
        <fullName evidence="1">Metal-activated pyridoxal enzyme</fullName>
    </submittedName>
</protein>
<organism evidence="1 2">
    <name type="scientific">Legionella drozanskii LLAP-1</name>
    <dbReference type="NCBI Taxonomy" id="1212489"/>
    <lineage>
        <taxon>Bacteria</taxon>
        <taxon>Pseudomonadati</taxon>
        <taxon>Pseudomonadota</taxon>
        <taxon>Gammaproteobacteria</taxon>
        <taxon>Legionellales</taxon>
        <taxon>Legionellaceae</taxon>
        <taxon>Legionella</taxon>
    </lineage>
</organism>
<sequence>MEMASNVVKQFKKSGIPCVILTGTGTGTYDIDVEASEVTEIQPGYYTVRSY</sequence>
<dbReference type="EMBL" id="LNXY01000020">
    <property type="protein sequence ID" value="KTC88171.1"/>
    <property type="molecule type" value="Genomic_DNA"/>
</dbReference>
<evidence type="ECO:0000313" key="1">
    <source>
        <dbReference type="EMBL" id="KTC88171.1"/>
    </source>
</evidence>
<dbReference type="PATRIC" id="fig|1212489.4.peg.1894"/>
<dbReference type="AlphaFoldDB" id="A0A0W0SXU9"/>
<comment type="caution">
    <text evidence="1">The sequence shown here is derived from an EMBL/GenBank/DDBJ whole genome shotgun (WGS) entry which is preliminary data.</text>
</comment>
<accession>A0A0W0SXU9</accession>
<name>A0A0W0SXU9_9GAMM</name>
<dbReference type="Gene3D" id="3.20.20.10">
    <property type="entry name" value="Alanine racemase"/>
    <property type="match status" value="1"/>
</dbReference>
<proteinExistence type="predicted"/>
<dbReference type="InterPro" id="IPR029066">
    <property type="entry name" value="PLP-binding_barrel"/>
</dbReference>
<evidence type="ECO:0000313" key="2">
    <source>
        <dbReference type="Proteomes" id="UP000054736"/>
    </source>
</evidence>
<gene>
    <name evidence="1" type="ORF">Ldro_1790</name>
</gene>